<evidence type="ECO:0000313" key="2">
    <source>
        <dbReference type="EMBL" id="SNV50225.1"/>
    </source>
</evidence>
<reference evidence="2 3" key="1">
    <citation type="submission" date="2017-06" db="EMBL/GenBank/DDBJ databases">
        <authorList>
            <consortium name="Pathogen Informatics"/>
        </authorList>
    </citation>
    <scope>NUCLEOTIDE SEQUENCE [LARGE SCALE GENOMIC DNA]</scope>
    <source>
        <strain evidence="2 3">NCTC12149</strain>
    </source>
</reference>
<dbReference type="RefSeq" id="WP_093096215.1">
    <property type="nucleotide sequence ID" value="NZ_FNGK01000001.1"/>
</dbReference>
<dbReference type="Gene3D" id="2.30.42.10">
    <property type="match status" value="1"/>
</dbReference>
<dbReference type="EMBL" id="LT906468">
    <property type="protein sequence ID" value="SNV50225.1"/>
    <property type="molecule type" value="Genomic_DNA"/>
</dbReference>
<dbReference type="InterPro" id="IPR036034">
    <property type="entry name" value="PDZ_sf"/>
</dbReference>
<feature type="domain" description="PDZ" evidence="1">
    <location>
        <begin position="337"/>
        <end position="428"/>
    </location>
</feature>
<dbReference type="PROSITE" id="PS50106">
    <property type="entry name" value="PDZ"/>
    <property type="match status" value="1"/>
</dbReference>
<dbReference type="KEGG" id="smiz:4412673_01984"/>
<keyword evidence="2" id="KW-0645">Protease</keyword>
<evidence type="ECO:0000313" key="3">
    <source>
        <dbReference type="Proteomes" id="UP000215355"/>
    </source>
</evidence>
<evidence type="ECO:0000259" key="1">
    <source>
        <dbReference type="PROSITE" id="PS50106"/>
    </source>
</evidence>
<dbReference type="GO" id="GO:0006508">
    <property type="term" value="P:proteolysis"/>
    <property type="evidence" value="ECO:0007669"/>
    <property type="project" value="UniProtKB-KW"/>
</dbReference>
<dbReference type="InterPro" id="IPR021109">
    <property type="entry name" value="Peptidase_aspartic_dom_sf"/>
</dbReference>
<keyword evidence="2" id="KW-0378">Hydrolase</keyword>
<dbReference type="SMART" id="SM00228">
    <property type="entry name" value="PDZ"/>
    <property type="match status" value="1"/>
</dbReference>
<dbReference type="Gene3D" id="2.40.70.10">
    <property type="entry name" value="Acid Proteases"/>
    <property type="match status" value="1"/>
</dbReference>
<dbReference type="Proteomes" id="UP000215355">
    <property type="component" value="Chromosome 1"/>
</dbReference>
<organism evidence="2 3">
    <name type="scientific">Sphingobacterium mizutaii</name>
    <dbReference type="NCBI Taxonomy" id="1010"/>
    <lineage>
        <taxon>Bacteria</taxon>
        <taxon>Pseudomonadati</taxon>
        <taxon>Bacteroidota</taxon>
        <taxon>Sphingobacteriia</taxon>
        <taxon>Sphingobacteriales</taxon>
        <taxon>Sphingobacteriaceae</taxon>
        <taxon>Sphingobacterium</taxon>
    </lineage>
</organism>
<dbReference type="SUPFAM" id="SSF50156">
    <property type="entry name" value="PDZ domain-like"/>
    <property type="match status" value="1"/>
</dbReference>
<dbReference type="Pfam" id="PF17820">
    <property type="entry name" value="PDZ_6"/>
    <property type="match status" value="1"/>
</dbReference>
<dbReference type="InterPro" id="IPR041489">
    <property type="entry name" value="PDZ_6"/>
</dbReference>
<proteinExistence type="predicted"/>
<dbReference type="InterPro" id="IPR001478">
    <property type="entry name" value="PDZ"/>
</dbReference>
<dbReference type="GO" id="GO:0008233">
    <property type="term" value="F:peptidase activity"/>
    <property type="evidence" value="ECO:0007669"/>
    <property type="project" value="UniProtKB-KW"/>
</dbReference>
<gene>
    <name evidence="2" type="ORF">SAMEA4412673_01984</name>
</gene>
<name>A0AAJ5C0D5_9SPHI</name>
<protein>
    <submittedName>
        <fullName evidence="2">Predicted protease with the C-terminal PDZ domain</fullName>
    </submittedName>
</protein>
<sequence>MKIIILLLLNIMFLHSYAQRSFSLINPKKNSFKFDLSGNLVIIPVKVNGVELSFLLDTGVKETILFATPQDSVPLENVSKVKFSGIGIEDGVEGIMAVGNELLVGNTLIDSLHNIYVVNGDDLDLSSHIGVPINGILGSHFFEDYMIKVDYLKKRISIYDAYEYPEKLTNKFTRLPVLLERSRPYVHIDVDLGTRKVEDAKMLVDMGNSDGMLVFPFLLDSFEVHEPSIYDFIGRGFNGLIFGKRNRIEGFDWSGFYIKEPIVSYPDSNAVHAAKLAVNRVGSIGNQVLQHFHVLINYPKNEIYLKKNRNFGKKFEINMSGMEIKHDGLEWTKRRITTNIGKRDSENPNSGINVYNYEEFKYEFTLRPIYKIASVREGSPADLAGIKVDDELLKINGSNAQSMKLKQIIGKLMHKDGEEIRLVLLRGTEEVKAQFILKDPIPFKKYQ</sequence>
<dbReference type="AlphaFoldDB" id="A0AAJ5C0D5"/>
<accession>A0AAJ5C0D5</accession>